<dbReference type="AlphaFoldDB" id="A0A4P9Z226"/>
<name>A0A4P9Z226_9FUNG</name>
<feature type="transmembrane region" description="Helical" evidence="7">
    <location>
        <begin position="330"/>
        <end position="351"/>
    </location>
</feature>
<evidence type="ECO:0000256" key="3">
    <source>
        <dbReference type="ARBA" id="ARBA00022692"/>
    </source>
</evidence>
<evidence type="ECO:0000256" key="6">
    <source>
        <dbReference type="SAM" id="MobiDB-lite"/>
    </source>
</evidence>
<gene>
    <name evidence="8" type="ORF">SYNPS1DRAFT_27790</name>
</gene>
<dbReference type="Proteomes" id="UP000278143">
    <property type="component" value="Unassembled WGS sequence"/>
</dbReference>
<accession>A0A4P9Z226</accession>
<proteinExistence type="inferred from homology"/>
<feature type="transmembrane region" description="Helical" evidence="7">
    <location>
        <begin position="141"/>
        <end position="159"/>
    </location>
</feature>
<reference evidence="9" key="1">
    <citation type="journal article" date="2018" name="Nat. Microbiol.">
        <title>Leveraging single-cell genomics to expand the fungal tree of life.</title>
        <authorList>
            <person name="Ahrendt S.R."/>
            <person name="Quandt C.A."/>
            <person name="Ciobanu D."/>
            <person name="Clum A."/>
            <person name="Salamov A."/>
            <person name="Andreopoulos B."/>
            <person name="Cheng J.F."/>
            <person name="Woyke T."/>
            <person name="Pelin A."/>
            <person name="Henrissat B."/>
            <person name="Reynolds N.K."/>
            <person name="Benny G.L."/>
            <person name="Smith M.E."/>
            <person name="James T.Y."/>
            <person name="Grigoriev I.V."/>
        </authorList>
    </citation>
    <scope>NUCLEOTIDE SEQUENCE [LARGE SCALE GENOMIC DNA]</scope>
    <source>
        <strain evidence="9">Benny S71-1</strain>
    </source>
</reference>
<organism evidence="8 9">
    <name type="scientific">Syncephalis pseudoplumigaleata</name>
    <dbReference type="NCBI Taxonomy" id="1712513"/>
    <lineage>
        <taxon>Eukaryota</taxon>
        <taxon>Fungi</taxon>
        <taxon>Fungi incertae sedis</taxon>
        <taxon>Zoopagomycota</taxon>
        <taxon>Zoopagomycotina</taxon>
        <taxon>Zoopagomycetes</taxon>
        <taxon>Zoopagales</taxon>
        <taxon>Piptocephalidaceae</taxon>
        <taxon>Syncephalis</taxon>
    </lineage>
</organism>
<dbReference type="Pfam" id="PF04791">
    <property type="entry name" value="LMBR1"/>
    <property type="match status" value="2"/>
</dbReference>
<feature type="compositionally biased region" description="Basic and acidic residues" evidence="6">
    <location>
        <begin position="614"/>
        <end position="628"/>
    </location>
</feature>
<evidence type="ECO:0000256" key="5">
    <source>
        <dbReference type="ARBA" id="ARBA00023136"/>
    </source>
</evidence>
<dbReference type="PANTHER" id="PTHR21355">
    <property type="entry name" value="G-PROTEIN COUPLED RECEPTOR-ASSOCIATED PROTEIN LMBRD2"/>
    <property type="match status" value="1"/>
</dbReference>
<keyword evidence="5 7" id="KW-0472">Membrane</keyword>
<feature type="region of interest" description="Disordered" evidence="6">
    <location>
        <begin position="457"/>
        <end position="487"/>
    </location>
</feature>
<feature type="transmembrane region" description="Helical" evidence="7">
    <location>
        <begin position="40"/>
        <end position="60"/>
    </location>
</feature>
<dbReference type="PANTHER" id="PTHR21355:SF0">
    <property type="entry name" value="G-PROTEIN COUPLED RECEPTOR-ASSOCIATED PROTEIN LMBRD2"/>
    <property type="match status" value="1"/>
</dbReference>
<evidence type="ECO:0000256" key="2">
    <source>
        <dbReference type="ARBA" id="ARBA00010487"/>
    </source>
</evidence>
<feature type="region of interest" description="Disordered" evidence="6">
    <location>
        <begin position="508"/>
        <end position="533"/>
    </location>
</feature>
<evidence type="ECO:0000256" key="4">
    <source>
        <dbReference type="ARBA" id="ARBA00022989"/>
    </source>
</evidence>
<feature type="transmembrane region" description="Helical" evidence="7">
    <location>
        <begin position="12"/>
        <end position="33"/>
    </location>
</feature>
<dbReference type="EMBL" id="KZ989402">
    <property type="protein sequence ID" value="RKP26524.1"/>
    <property type="molecule type" value="Genomic_DNA"/>
</dbReference>
<evidence type="ECO:0000256" key="7">
    <source>
        <dbReference type="SAM" id="Phobius"/>
    </source>
</evidence>
<dbReference type="InterPro" id="IPR051584">
    <property type="entry name" value="GPCR-associated_LMBR1"/>
</dbReference>
<evidence type="ECO:0000313" key="9">
    <source>
        <dbReference type="Proteomes" id="UP000278143"/>
    </source>
</evidence>
<dbReference type="GO" id="GO:0016020">
    <property type="term" value="C:membrane"/>
    <property type="evidence" value="ECO:0007669"/>
    <property type="project" value="UniProtKB-SubCell"/>
</dbReference>
<comment type="similarity">
    <text evidence="2">Belongs to the LIMR family.</text>
</comment>
<evidence type="ECO:0000256" key="1">
    <source>
        <dbReference type="ARBA" id="ARBA00004141"/>
    </source>
</evidence>
<protein>
    <submittedName>
        <fullName evidence="8">LMBR1-like membrane protein-domain-containing protein</fullName>
    </submittedName>
</protein>
<feature type="compositionally biased region" description="Gly residues" evidence="6">
    <location>
        <begin position="459"/>
        <end position="473"/>
    </location>
</feature>
<evidence type="ECO:0000313" key="8">
    <source>
        <dbReference type="EMBL" id="RKP26524.1"/>
    </source>
</evidence>
<dbReference type="OrthoDB" id="203099at2759"/>
<keyword evidence="9" id="KW-1185">Reference proteome</keyword>
<comment type="subcellular location">
    <subcellularLocation>
        <location evidence="1">Membrane</location>
        <topology evidence="1">Multi-pass membrane protein</topology>
    </subcellularLocation>
</comment>
<keyword evidence="3 7" id="KW-0812">Transmembrane</keyword>
<dbReference type="InterPro" id="IPR006876">
    <property type="entry name" value="LMBR1-like_membr_prot"/>
</dbReference>
<feature type="region of interest" description="Disordered" evidence="6">
    <location>
        <begin position="605"/>
        <end position="639"/>
    </location>
</feature>
<sequence length="639" mass="71679">MGLGEVQLVDYILPTLLVLAPCFAVVGAIWRYAWEVRLSLLPGTIAAISWFVGFAVVALLPLDLSSTIYRRCSKQPTDASTACHQPAVYLSESTLWGLWRSIYWTTFMLNWIMIPVLQGFLQSGQFLFRRRLRNAIKGHAIYFGAYVILAVVAIVYILATHHFANWHAFLAFVMAAANCWGLLLVLLFMGHGLVAVPRTLWRAANTKRRWIQVTRRAVNVKDAYEEAETELVDVVACPISMVGSYQRVSIPRVITENKWERLLAEGFRLQDELENRDNPDRAGTAVVQSTRVAAAIDAIMLLWSELTMQWDEPMLSIYGLVLHWANRSYGLTEFVSILSLAYMCVCAYSSLLRMRIFNLYALVPRRSDVGSLLFMGGYLCRLTVPLCYNYLNLVVAQDDAVFSQFMGILDLVPFLGDRFNRWTPLIILVPSFVTFFRISDRVTRAFGCGDYSYDDDDGGNGGNGGNGDGGGNVSPGHQWRQEEAEEGRRLIQAERREVLRAMGIDPRGRLADRRPDRAHRGYHDVDTESSQGDRRHVDENALRLWIPANGPDRTAARARTGGAGIGQWTQKISSAVGSMWQRAHVTSTGNDRAGYARLQTTAQEDEAAMPGTPNDERIGVYGHSERIRMQPSARLPSAR</sequence>
<keyword evidence="4 7" id="KW-1133">Transmembrane helix</keyword>
<feature type="transmembrane region" description="Helical" evidence="7">
    <location>
        <begin position="102"/>
        <end position="121"/>
    </location>
</feature>